<name>A0A3D8WUV2_PRIMG</name>
<dbReference type="Pfam" id="PF01381">
    <property type="entry name" value="HTH_3"/>
    <property type="match status" value="1"/>
</dbReference>
<protein>
    <submittedName>
        <fullName evidence="4">Transcriptional regulator</fullName>
    </submittedName>
</protein>
<feature type="domain" description="HTH cro/C1-type" evidence="3">
    <location>
        <begin position="7"/>
        <end position="61"/>
    </location>
</feature>
<keyword evidence="1" id="KW-0238">DNA-binding</keyword>
<dbReference type="SUPFAM" id="SSF47413">
    <property type="entry name" value="lambda repressor-like DNA-binding domains"/>
    <property type="match status" value="1"/>
</dbReference>
<accession>A0A3D8WUV2</accession>
<evidence type="ECO:0000259" key="3">
    <source>
        <dbReference type="PROSITE" id="PS50943"/>
    </source>
</evidence>
<dbReference type="PANTHER" id="PTHR46558">
    <property type="entry name" value="TRACRIPTIONAL REGULATORY PROTEIN-RELATED-RELATED"/>
    <property type="match status" value="1"/>
</dbReference>
<sequence>MRLGDQLQRLREEKNMSREELAQRINVSRQAVYKWENNKGYPDIQNLLRLSEIYETTIDELIKNDPTLQRKIDNNQDKSKELDDEEMLNPGFYIGIVIIFLGIFLGIALGNLIVSTFLNIIGMLIICFYKDILKFLKNIKKDFNEQ</sequence>
<dbReference type="PANTHER" id="PTHR46558:SF15">
    <property type="entry name" value="HELIX-TURN-HELIX DOMAIN PROTEIN"/>
    <property type="match status" value="1"/>
</dbReference>
<comment type="caution">
    <text evidence="4">The sequence shown here is derived from an EMBL/GenBank/DDBJ whole genome shotgun (WGS) entry which is preliminary data.</text>
</comment>
<keyword evidence="2" id="KW-1133">Transmembrane helix</keyword>
<dbReference type="Proteomes" id="UP000256519">
    <property type="component" value="Unassembled WGS sequence"/>
</dbReference>
<evidence type="ECO:0000313" key="5">
    <source>
        <dbReference type="Proteomes" id="UP000256519"/>
    </source>
</evidence>
<proteinExistence type="predicted"/>
<evidence type="ECO:0000256" key="1">
    <source>
        <dbReference type="ARBA" id="ARBA00023125"/>
    </source>
</evidence>
<evidence type="ECO:0000313" key="4">
    <source>
        <dbReference type="EMBL" id="RDZ07706.1"/>
    </source>
</evidence>
<dbReference type="AlphaFoldDB" id="A0A3D8WUV2"/>
<dbReference type="PROSITE" id="PS50943">
    <property type="entry name" value="HTH_CROC1"/>
    <property type="match status" value="1"/>
</dbReference>
<dbReference type="CDD" id="cd00093">
    <property type="entry name" value="HTH_XRE"/>
    <property type="match status" value="1"/>
</dbReference>
<gene>
    <name evidence="4" type="ORF">C3744_27510</name>
</gene>
<dbReference type="RefSeq" id="WP_116078375.1">
    <property type="nucleotide sequence ID" value="NZ_CP187639.1"/>
</dbReference>
<evidence type="ECO:0000256" key="2">
    <source>
        <dbReference type="SAM" id="Phobius"/>
    </source>
</evidence>
<keyword evidence="2" id="KW-0812">Transmembrane</keyword>
<dbReference type="Gene3D" id="1.10.260.40">
    <property type="entry name" value="lambda repressor-like DNA-binding domains"/>
    <property type="match status" value="1"/>
</dbReference>
<dbReference type="InterPro" id="IPR001387">
    <property type="entry name" value="Cro/C1-type_HTH"/>
</dbReference>
<dbReference type="InterPro" id="IPR010982">
    <property type="entry name" value="Lambda_DNA-bd_dom_sf"/>
</dbReference>
<feature type="transmembrane region" description="Helical" evidence="2">
    <location>
        <begin position="87"/>
        <end position="107"/>
    </location>
</feature>
<keyword evidence="2" id="KW-0472">Membrane</keyword>
<dbReference type="SMART" id="SM00530">
    <property type="entry name" value="HTH_XRE"/>
    <property type="match status" value="1"/>
</dbReference>
<dbReference type="GO" id="GO:0003677">
    <property type="term" value="F:DNA binding"/>
    <property type="evidence" value="ECO:0007669"/>
    <property type="project" value="UniProtKB-KW"/>
</dbReference>
<dbReference type="EMBL" id="PQWM01000053">
    <property type="protein sequence ID" value="RDZ07706.1"/>
    <property type="molecule type" value="Genomic_DNA"/>
</dbReference>
<feature type="transmembrane region" description="Helical" evidence="2">
    <location>
        <begin position="113"/>
        <end position="133"/>
    </location>
</feature>
<reference evidence="4 5" key="1">
    <citation type="journal article" date="2018" name="Appl. Environ. Microbiol.">
        <title>Antimicrobial susceptibility testing and tentative epidemiological cut-off values of five Bacillus species relevant for use as animal feed additives or for plant protection.</title>
        <authorList>
            <person name="Agerso Y."/>
            <person name="Stuer-Lauridsen B."/>
            <person name="Bjerre K."/>
            <person name="Jensen M.G."/>
            <person name="Johansen E."/>
            <person name="Bennedsen M."/>
            <person name="Brockmann E."/>
            <person name="Nielsen B."/>
        </authorList>
    </citation>
    <scope>NUCLEOTIDE SEQUENCE [LARGE SCALE GENOMIC DNA]</scope>
    <source>
        <strain evidence="4 5">CHCC20162</strain>
    </source>
</reference>
<organism evidence="4 5">
    <name type="scientific">Priestia megaterium</name>
    <name type="common">Bacillus megaterium</name>
    <dbReference type="NCBI Taxonomy" id="1404"/>
    <lineage>
        <taxon>Bacteria</taxon>
        <taxon>Bacillati</taxon>
        <taxon>Bacillota</taxon>
        <taxon>Bacilli</taxon>
        <taxon>Bacillales</taxon>
        <taxon>Bacillaceae</taxon>
        <taxon>Priestia</taxon>
    </lineage>
</organism>